<accession>A0A2P2QPR1</accession>
<protein>
    <submittedName>
        <fullName evidence="1">Uncharacterized protein</fullName>
    </submittedName>
</protein>
<dbReference type="AlphaFoldDB" id="A0A2P2QPR1"/>
<dbReference type="EMBL" id="GGEC01088542">
    <property type="protein sequence ID" value="MBX69026.1"/>
    <property type="molecule type" value="Transcribed_RNA"/>
</dbReference>
<proteinExistence type="predicted"/>
<organism evidence="1">
    <name type="scientific">Rhizophora mucronata</name>
    <name type="common">Asiatic mangrove</name>
    <dbReference type="NCBI Taxonomy" id="61149"/>
    <lineage>
        <taxon>Eukaryota</taxon>
        <taxon>Viridiplantae</taxon>
        <taxon>Streptophyta</taxon>
        <taxon>Embryophyta</taxon>
        <taxon>Tracheophyta</taxon>
        <taxon>Spermatophyta</taxon>
        <taxon>Magnoliopsida</taxon>
        <taxon>eudicotyledons</taxon>
        <taxon>Gunneridae</taxon>
        <taxon>Pentapetalae</taxon>
        <taxon>rosids</taxon>
        <taxon>fabids</taxon>
        <taxon>Malpighiales</taxon>
        <taxon>Rhizophoraceae</taxon>
        <taxon>Rhizophora</taxon>
    </lineage>
</organism>
<reference evidence="1" key="1">
    <citation type="submission" date="2018-02" db="EMBL/GenBank/DDBJ databases">
        <title>Rhizophora mucronata_Transcriptome.</title>
        <authorList>
            <person name="Meera S.P."/>
            <person name="Sreeshan A."/>
            <person name="Augustine A."/>
        </authorList>
    </citation>
    <scope>NUCLEOTIDE SEQUENCE</scope>
    <source>
        <tissue evidence="1">Leaf</tissue>
    </source>
</reference>
<sequence length="44" mass="4924">MGYPFAHPKPKSILTNSRFITTLPLTVVSTNTSLYKCSSSHLFH</sequence>
<name>A0A2P2QPR1_RHIMU</name>
<evidence type="ECO:0000313" key="1">
    <source>
        <dbReference type="EMBL" id="MBX69026.1"/>
    </source>
</evidence>